<dbReference type="EMBL" id="CP061800">
    <property type="protein sequence ID" value="QTA87898.1"/>
    <property type="molecule type" value="Genomic_DNA"/>
</dbReference>
<evidence type="ECO:0000313" key="2">
    <source>
        <dbReference type="EMBL" id="QTA87898.1"/>
    </source>
</evidence>
<dbReference type="GO" id="GO:0016491">
    <property type="term" value="F:oxidoreductase activity"/>
    <property type="evidence" value="ECO:0007669"/>
    <property type="project" value="InterPro"/>
</dbReference>
<reference evidence="2" key="1">
    <citation type="journal article" date="2021" name="Microb. Physiol.">
        <title>Proteogenomic Insights into the Physiology of Marine, Sulfate-Reducing, Filamentous Desulfonema limicola and Desulfonema magnum.</title>
        <authorList>
            <person name="Schnaars V."/>
            <person name="Wohlbrand L."/>
            <person name="Scheve S."/>
            <person name="Hinrichs C."/>
            <person name="Reinhardt R."/>
            <person name="Rabus R."/>
        </authorList>
    </citation>
    <scope>NUCLEOTIDE SEQUENCE</scope>
    <source>
        <strain evidence="2">4be13</strain>
    </source>
</reference>
<dbReference type="AlphaFoldDB" id="A0A975GPG7"/>
<protein>
    <submittedName>
        <fullName evidence="2">Aldo/keto reductase</fullName>
    </submittedName>
</protein>
<feature type="domain" description="NADP-dependent oxidoreductase" evidence="1">
    <location>
        <begin position="8"/>
        <end position="272"/>
    </location>
</feature>
<gene>
    <name evidence="2" type="ORF">dnm_039380</name>
</gene>
<dbReference type="SUPFAM" id="SSF51430">
    <property type="entry name" value="NAD(P)-linked oxidoreductase"/>
    <property type="match status" value="1"/>
</dbReference>
<keyword evidence="3" id="KW-1185">Reference proteome</keyword>
<dbReference type="InterPro" id="IPR020471">
    <property type="entry name" value="AKR"/>
</dbReference>
<dbReference type="Pfam" id="PF00248">
    <property type="entry name" value="Aldo_ket_red"/>
    <property type="match status" value="1"/>
</dbReference>
<name>A0A975GPG7_9BACT</name>
<dbReference type="InterPro" id="IPR036812">
    <property type="entry name" value="NAD(P)_OxRdtase_dom_sf"/>
</dbReference>
<dbReference type="CDD" id="cd19097">
    <property type="entry name" value="AKR_unchar"/>
    <property type="match status" value="1"/>
</dbReference>
<sequence>MNSSLYTLGTAQLGMPYGVANKLGKPDIKQAFNLLDKAVALGIRSFDTATAYGNSEEILGDYFYQNQGIEHEIITKIKPLILDSQTPEDVAIQEVNESVQVSLERLKIESIPVLLFHRYDNLIWENCCLLDYLNKLSYIKKIGVSVYTPEQAVTAIGLDGISAIQLPTNLLDMRFIKARVFDLAEKKDIRIYIRSVYLQGLILMNIEEIPSYLKVAEPFIRRLRELSDYYNLSLQEFTVSFLKAIPGDNQIVIGCEAPEQVTENARLIKSVSQMNREIREKLFEKMGDIPDYVINPSLWKVNI</sequence>
<dbReference type="Gene3D" id="3.20.20.100">
    <property type="entry name" value="NADP-dependent oxidoreductase domain"/>
    <property type="match status" value="1"/>
</dbReference>
<dbReference type="InterPro" id="IPR023210">
    <property type="entry name" value="NADP_OxRdtase_dom"/>
</dbReference>
<dbReference type="Proteomes" id="UP000663722">
    <property type="component" value="Chromosome"/>
</dbReference>
<dbReference type="PANTHER" id="PTHR43312:SF1">
    <property type="entry name" value="NADP-DEPENDENT OXIDOREDUCTASE DOMAIN-CONTAINING PROTEIN"/>
    <property type="match status" value="1"/>
</dbReference>
<proteinExistence type="predicted"/>
<evidence type="ECO:0000259" key="1">
    <source>
        <dbReference type="Pfam" id="PF00248"/>
    </source>
</evidence>
<dbReference type="InterPro" id="IPR053135">
    <property type="entry name" value="AKR2_Oxidoreductase"/>
</dbReference>
<dbReference type="PRINTS" id="PR00069">
    <property type="entry name" value="ALDKETRDTASE"/>
</dbReference>
<dbReference type="PANTHER" id="PTHR43312">
    <property type="entry name" value="D-THREO-ALDOSE 1-DEHYDROGENASE"/>
    <property type="match status" value="1"/>
</dbReference>
<dbReference type="KEGG" id="dmm:dnm_039380"/>
<organism evidence="2 3">
    <name type="scientific">Desulfonema magnum</name>
    <dbReference type="NCBI Taxonomy" id="45655"/>
    <lineage>
        <taxon>Bacteria</taxon>
        <taxon>Pseudomonadati</taxon>
        <taxon>Thermodesulfobacteriota</taxon>
        <taxon>Desulfobacteria</taxon>
        <taxon>Desulfobacterales</taxon>
        <taxon>Desulfococcaceae</taxon>
        <taxon>Desulfonema</taxon>
    </lineage>
</organism>
<accession>A0A975GPG7</accession>
<dbReference type="RefSeq" id="WP_207682901.1">
    <property type="nucleotide sequence ID" value="NZ_CP061800.1"/>
</dbReference>
<evidence type="ECO:0000313" key="3">
    <source>
        <dbReference type="Proteomes" id="UP000663722"/>
    </source>
</evidence>